<dbReference type="InterPro" id="IPR009072">
    <property type="entry name" value="Histone-fold"/>
</dbReference>
<dbReference type="Pfam" id="PF00125">
    <property type="entry name" value="Histone"/>
    <property type="match status" value="1"/>
</dbReference>
<dbReference type="InterPro" id="IPR007125">
    <property type="entry name" value="H2A/H2B/H3"/>
</dbReference>
<feature type="region of interest" description="Disordered" evidence="2">
    <location>
        <begin position="122"/>
        <end position="143"/>
    </location>
</feature>
<dbReference type="PANTHER" id="PTHR23428">
    <property type="entry name" value="HISTONE H2B"/>
    <property type="match status" value="1"/>
</dbReference>
<evidence type="ECO:0000259" key="3">
    <source>
        <dbReference type="Pfam" id="PF00125"/>
    </source>
</evidence>
<dbReference type="Proteomes" id="UP000298663">
    <property type="component" value="Unassembled WGS sequence"/>
</dbReference>
<dbReference type="AlphaFoldDB" id="A0A4U5NA68"/>
<accession>A0A4U5NA68</accession>
<dbReference type="GO" id="GO:0030527">
    <property type="term" value="F:structural constituent of chromatin"/>
    <property type="evidence" value="ECO:0007669"/>
    <property type="project" value="InterPro"/>
</dbReference>
<dbReference type="SUPFAM" id="SSF47113">
    <property type="entry name" value="Histone-fold"/>
    <property type="match status" value="1"/>
</dbReference>
<dbReference type="Gene3D" id="1.10.20.10">
    <property type="entry name" value="Histone, subunit A"/>
    <property type="match status" value="1"/>
</dbReference>
<evidence type="ECO:0000256" key="1">
    <source>
        <dbReference type="ARBA" id="ARBA00006846"/>
    </source>
</evidence>
<comment type="caution">
    <text evidence="4">The sequence shown here is derived from an EMBL/GenBank/DDBJ whole genome shotgun (WGS) entry which is preliminary data.</text>
</comment>
<evidence type="ECO:0000256" key="2">
    <source>
        <dbReference type="SAM" id="MobiDB-lite"/>
    </source>
</evidence>
<dbReference type="CDD" id="cd22910">
    <property type="entry name" value="HFD_H2B"/>
    <property type="match status" value="1"/>
</dbReference>
<reference evidence="4 5" key="2">
    <citation type="journal article" date="2019" name="G3 (Bethesda)">
        <title>Hybrid Assembly of the Genome of the Entomopathogenic Nematode Steinernema carpocapsae Identifies the X-Chromosome.</title>
        <authorList>
            <person name="Serra L."/>
            <person name="Macchietto M."/>
            <person name="Macias-Munoz A."/>
            <person name="McGill C.J."/>
            <person name="Rodriguez I.M."/>
            <person name="Rodriguez B."/>
            <person name="Murad R."/>
            <person name="Mortazavi A."/>
        </authorList>
    </citation>
    <scope>NUCLEOTIDE SEQUENCE [LARGE SCALE GENOMIC DNA]</scope>
    <source>
        <strain evidence="4 5">ALL</strain>
    </source>
</reference>
<protein>
    <recommendedName>
        <fullName evidence="3">Core Histone H2A/H2B/H3 domain-containing protein</fullName>
    </recommendedName>
</protein>
<dbReference type="STRING" id="34508.A0A4U5NA68"/>
<sequence length="143" mass="16221">MAPRAAKKDKTASQEKDASIEKTIDTKQVSKRIAGKVKKNKKRVVTHNRYIHKVLQQVHPAMRISQTAMSVMSSFVNDLYGRFAGEAANLCKLTGRRTMTSREVQTAARLVLPGELARRLRRQQGSHGLLQEGQRLKRHRSNF</sequence>
<dbReference type="PRINTS" id="PR00621">
    <property type="entry name" value="HISTONEH2B"/>
</dbReference>
<name>A0A4U5NA68_STECR</name>
<keyword evidence="5" id="KW-1185">Reference proteome</keyword>
<dbReference type="EMBL" id="AZBU02000004">
    <property type="protein sequence ID" value="TKR79877.1"/>
    <property type="molecule type" value="Genomic_DNA"/>
</dbReference>
<dbReference type="InterPro" id="IPR000558">
    <property type="entry name" value="Histone_H2B"/>
</dbReference>
<reference evidence="4 5" key="1">
    <citation type="journal article" date="2015" name="Genome Biol.">
        <title>Comparative genomics of Steinernema reveals deeply conserved gene regulatory networks.</title>
        <authorList>
            <person name="Dillman A.R."/>
            <person name="Macchietto M."/>
            <person name="Porter C.F."/>
            <person name="Rogers A."/>
            <person name="Williams B."/>
            <person name="Antoshechkin I."/>
            <person name="Lee M.M."/>
            <person name="Goodwin Z."/>
            <person name="Lu X."/>
            <person name="Lewis E.E."/>
            <person name="Goodrich-Blair H."/>
            <person name="Stock S.P."/>
            <person name="Adams B.J."/>
            <person name="Sternberg P.W."/>
            <person name="Mortazavi A."/>
        </authorList>
    </citation>
    <scope>NUCLEOTIDE SEQUENCE [LARGE SCALE GENOMIC DNA]</scope>
    <source>
        <strain evidence="4 5">ALL</strain>
    </source>
</reference>
<feature type="domain" description="Core Histone H2A/H2B/H3" evidence="3">
    <location>
        <begin position="33"/>
        <end position="110"/>
    </location>
</feature>
<gene>
    <name evidence="4" type="ORF">L596_014033</name>
</gene>
<comment type="similarity">
    <text evidence="1">Belongs to the histone H2B family.</text>
</comment>
<dbReference type="GO" id="GO:0046982">
    <property type="term" value="F:protein heterodimerization activity"/>
    <property type="evidence" value="ECO:0007669"/>
    <property type="project" value="InterPro"/>
</dbReference>
<dbReference type="GO" id="GO:0003677">
    <property type="term" value="F:DNA binding"/>
    <property type="evidence" value="ECO:0007669"/>
    <property type="project" value="InterPro"/>
</dbReference>
<evidence type="ECO:0000313" key="4">
    <source>
        <dbReference type="EMBL" id="TKR79877.1"/>
    </source>
</evidence>
<feature type="region of interest" description="Disordered" evidence="2">
    <location>
        <begin position="1"/>
        <end position="23"/>
    </location>
</feature>
<proteinExistence type="inferred from homology"/>
<organism evidence="4 5">
    <name type="scientific">Steinernema carpocapsae</name>
    <name type="common">Entomopathogenic nematode</name>
    <dbReference type="NCBI Taxonomy" id="34508"/>
    <lineage>
        <taxon>Eukaryota</taxon>
        <taxon>Metazoa</taxon>
        <taxon>Ecdysozoa</taxon>
        <taxon>Nematoda</taxon>
        <taxon>Chromadorea</taxon>
        <taxon>Rhabditida</taxon>
        <taxon>Tylenchina</taxon>
        <taxon>Panagrolaimomorpha</taxon>
        <taxon>Strongyloidoidea</taxon>
        <taxon>Steinernematidae</taxon>
        <taxon>Steinernema</taxon>
    </lineage>
</organism>
<evidence type="ECO:0000313" key="5">
    <source>
        <dbReference type="Proteomes" id="UP000298663"/>
    </source>
</evidence>
<dbReference type="GO" id="GO:0000786">
    <property type="term" value="C:nucleosome"/>
    <property type="evidence" value="ECO:0007669"/>
    <property type="project" value="InterPro"/>
</dbReference>
<dbReference type="SMART" id="SM00427">
    <property type="entry name" value="H2B"/>
    <property type="match status" value="1"/>
</dbReference>